<accession>A0A841IY67</accession>
<dbReference type="AlphaFoldDB" id="A0A841IY67"/>
<comment type="caution">
    <text evidence="1">The sequence shown here is derived from an EMBL/GenBank/DDBJ whole genome shotgun (WGS) entry which is preliminary data.</text>
</comment>
<evidence type="ECO:0000313" key="1">
    <source>
        <dbReference type="EMBL" id="MBB6122226.1"/>
    </source>
</evidence>
<dbReference type="Proteomes" id="UP000536604">
    <property type="component" value="Unassembled WGS sequence"/>
</dbReference>
<sequence length="68" mass="7538">MSRVRDSRECLDAVNRLRAGRRKMTPQGCTFVSNTKPAGGNPIFTQGIRVIRITNGGSPWPQGIQRLL</sequence>
<reference evidence="1 2" key="1">
    <citation type="submission" date="2020-08" db="EMBL/GenBank/DDBJ databases">
        <title>Genomic Encyclopedia of Type Strains, Phase III (KMG-III): the genomes of soil and plant-associated and newly described type strains.</title>
        <authorList>
            <person name="Whitman W."/>
        </authorList>
    </citation>
    <scope>NUCLEOTIDE SEQUENCE [LARGE SCALE GENOMIC DNA]</scope>
    <source>
        <strain evidence="1 2">CECT 8712</strain>
    </source>
</reference>
<keyword evidence="2" id="KW-1185">Reference proteome</keyword>
<organism evidence="1 2">
    <name type="scientific">Nocardiopsis algeriensis</name>
    <dbReference type="NCBI Taxonomy" id="1478215"/>
    <lineage>
        <taxon>Bacteria</taxon>
        <taxon>Bacillati</taxon>
        <taxon>Actinomycetota</taxon>
        <taxon>Actinomycetes</taxon>
        <taxon>Streptosporangiales</taxon>
        <taxon>Nocardiopsidaceae</taxon>
        <taxon>Nocardiopsis</taxon>
    </lineage>
</organism>
<dbReference type="EMBL" id="JACHJO010000018">
    <property type="protein sequence ID" value="MBB6122226.1"/>
    <property type="molecule type" value="Genomic_DNA"/>
</dbReference>
<protein>
    <submittedName>
        <fullName evidence="1">Uncharacterized protein</fullName>
    </submittedName>
</protein>
<gene>
    <name evidence="1" type="ORF">FHS13_004215</name>
</gene>
<evidence type="ECO:0000313" key="2">
    <source>
        <dbReference type="Proteomes" id="UP000536604"/>
    </source>
</evidence>
<proteinExistence type="predicted"/>
<name>A0A841IY67_9ACTN</name>